<evidence type="ECO:0000313" key="4">
    <source>
        <dbReference type="EMBL" id="SNR72502.1"/>
    </source>
</evidence>
<dbReference type="RefSeq" id="WP_089309199.1">
    <property type="nucleotide sequence ID" value="NZ_FZNK01000015.1"/>
</dbReference>
<dbReference type="Gene3D" id="1.10.4100.10">
    <property type="entry name" value="2-methylcitrate dehydratase PrpD"/>
    <property type="match status" value="1"/>
</dbReference>
<dbReference type="InterPro" id="IPR036148">
    <property type="entry name" value="MmgE/PrpD_sf"/>
</dbReference>
<dbReference type="InterPro" id="IPR005656">
    <property type="entry name" value="MmgE_PrpD"/>
</dbReference>
<protein>
    <submittedName>
        <fullName evidence="4">2-methylcitrate dehydratase PrpD</fullName>
    </submittedName>
</protein>
<evidence type="ECO:0000313" key="5">
    <source>
        <dbReference type="Proteomes" id="UP000198297"/>
    </source>
</evidence>
<sequence length="433" mass="46365">MTTSDAVEFTHTASLTGQNDSVKTHVRTRVLDTLAAITGGYQMSGTAAIRGFARERHTADVATILDGSHESGSVPEVVLANATAANKLDIDDGHRQVKGHPAAVVVPAALAAAEAEAKTIGAFLDAVYVGYEVAVRTGLAIHETDGVYTGTGSWGAVGAAAAVARLRGLTAKKTANALGAAEYHAPRTPIMRGVEKPGMTKDGIGWGSYAGVTAIELARRGFTASGTVFDDERITRTASLGDTHHTTRGYLKPYPCCRWAHPGIDAVLELRREAQIDPSAVVAVNVRTFSEATNLDTRNPSTVSEAEYSYPYPVAAALVHGKFTAEELKHSARTNDEILQVAEKTNLVADETIDARFPDECLARVTIEQDGRVHESDLTRPRGAQNRPLDTAAQWEKIERLCHPMISATELRDVQHALEDRSNSITALIAPWQ</sequence>
<gene>
    <name evidence="4" type="ORF">SAMN06266787_11531</name>
</gene>
<dbReference type="AlphaFoldDB" id="A0A238YNC5"/>
<dbReference type="Pfam" id="PF19305">
    <property type="entry name" value="MmgE_PrpD_C"/>
    <property type="match status" value="1"/>
</dbReference>
<accession>A0A238YNC5</accession>
<feature type="domain" description="MmgE/PrpD N-terminal" evidence="2">
    <location>
        <begin position="8"/>
        <end position="233"/>
    </location>
</feature>
<organism evidence="4 5">
    <name type="scientific">Halorubrum ezzemoulense</name>
    <name type="common">Halorubrum chaoviator</name>
    <dbReference type="NCBI Taxonomy" id="337243"/>
    <lineage>
        <taxon>Archaea</taxon>
        <taxon>Methanobacteriati</taxon>
        <taxon>Methanobacteriota</taxon>
        <taxon>Stenosarchaea group</taxon>
        <taxon>Halobacteria</taxon>
        <taxon>Halobacteriales</taxon>
        <taxon>Haloferacaceae</taxon>
        <taxon>Halorubrum</taxon>
    </lineage>
</organism>
<proteinExistence type="inferred from homology"/>
<dbReference type="GO" id="GO:0016829">
    <property type="term" value="F:lyase activity"/>
    <property type="evidence" value="ECO:0007669"/>
    <property type="project" value="InterPro"/>
</dbReference>
<evidence type="ECO:0000259" key="2">
    <source>
        <dbReference type="Pfam" id="PF03972"/>
    </source>
</evidence>
<evidence type="ECO:0000259" key="3">
    <source>
        <dbReference type="Pfam" id="PF19305"/>
    </source>
</evidence>
<name>A0A238YNC5_HALEZ</name>
<dbReference type="Pfam" id="PF03972">
    <property type="entry name" value="MmgE_PrpD_N"/>
    <property type="match status" value="1"/>
</dbReference>
<dbReference type="PANTHER" id="PTHR16943">
    <property type="entry name" value="2-METHYLCITRATE DEHYDRATASE-RELATED"/>
    <property type="match status" value="1"/>
</dbReference>
<dbReference type="InterPro" id="IPR042188">
    <property type="entry name" value="MmgE/PrpD_sf_2"/>
</dbReference>
<reference evidence="5" key="1">
    <citation type="submission" date="2017-06" db="EMBL/GenBank/DDBJ databases">
        <authorList>
            <person name="Varghese N."/>
            <person name="Submissions S."/>
        </authorList>
    </citation>
    <scope>NUCLEOTIDE SEQUENCE [LARGE SCALE GENOMIC DNA]</scope>
    <source>
        <strain evidence="5">DSM 19316</strain>
    </source>
</reference>
<dbReference type="InterPro" id="IPR042183">
    <property type="entry name" value="MmgE/PrpD_sf_1"/>
</dbReference>
<feature type="domain" description="MmgE/PrpD C-terminal" evidence="3">
    <location>
        <begin position="254"/>
        <end position="415"/>
    </location>
</feature>
<evidence type="ECO:0000256" key="1">
    <source>
        <dbReference type="ARBA" id="ARBA00006174"/>
    </source>
</evidence>
<dbReference type="SUPFAM" id="SSF103378">
    <property type="entry name" value="2-methylcitrate dehydratase PrpD"/>
    <property type="match status" value="1"/>
</dbReference>
<dbReference type="Proteomes" id="UP000198297">
    <property type="component" value="Unassembled WGS sequence"/>
</dbReference>
<dbReference type="InterPro" id="IPR045336">
    <property type="entry name" value="MmgE_PrpD_N"/>
</dbReference>
<dbReference type="InterPro" id="IPR045337">
    <property type="entry name" value="MmgE_PrpD_C"/>
</dbReference>
<dbReference type="EMBL" id="FZNK01000015">
    <property type="protein sequence ID" value="SNR72502.1"/>
    <property type="molecule type" value="Genomic_DNA"/>
</dbReference>
<dbReference type="Gene3D" id="3.30.1330.120">
    <property type="entry name" value="2-methylcitrate dehydratase PrpD"/>
    <property type="match status" value="1"/>
</dbReference>
<dbReference type="PANTHER" id="PTHR16943:SF8">
    <property type="entry name" value="2-METHYLCITRATE DEHYDRATASE"/>
    <property type="match status" value="1"/>
</dbReference>
<comment type="similarity">
    <text evidence="1">Belongs to the PrpD family.</text>
</comment>